<dbReference type="EMBL" id="WUMK01000012">
    <property type="protein sequence ID" value="MXN48746.1"/>
    <property type="molecule type" value="Genomic_DNA"/>
</dbReference>
<evidence type="ECO:0000256" key="1">
    <source>
        <dbReference type="SAM" id="Phobius"/>
    </source>
</evidence>
<gene>
    <name evidence="2" type="ORF">GR138_26465</name>
</gene>
<sequence length="139" mass="15192">MAAVANNNNRWPAALVAVLLVYVVVAGALFLGLPVKDGERDFFAPLIAGGWMAWSFPTAMFFLTIFTLIALMGVWEYARPGGSPRVGILRFETTRGDRLFVSLLGSAFIHLAWLGLVGANLWWALALSVVYAIGVFRFV</sequence>
<comment type="caution">
    <text evidence="2">The sequence shown here is derived from an EMBL/GenBank/DDBJ whole genome shotgun (WGS) entry which is preliminary data.</text>
</comment>
<accession>A0A6N8SN97</accession>
<feature type="transmembrane region" description="Helical" evidence="1">
    <location>
        <begin position="99"/>
        <end position="116"/>
    </location>
</feature>
<keyword evidence="1" id="KW-1133">Transmembrane helix</keyword>
<feature type="transmembrane region" description="Helical" evidence="1">
    <location>
        <begin position="122"/>
        <end position="138"/>
    </location>
</feature>
<dbReference type="Pfam" id="PF09928">
    <property type="entry name" value="DUF2160"/>
    <property type="match status" value="1"/>
</dbReference>
<evidence type="ECO:0000313" key="3">
    <source>
        <dbReference type="Proteomes" id="UP000435802"/>
    </source>
</evidence>
<keyword evidence="1" id="KW-0472">Membrane</keyword>
<dbReference type="Proteomes" id="UP000435802">
    <property type="component" value="Unassembled WGS sequence"/>
</dbReference>
<dbReference type="AlphaFoldDB" id="A0A6N8SN97"/>
<protein>
    <submittedName>
        <fullName evidence="2">Glycerol-3-phosphate ABC transporter</fullName>
    </submittedName>
</protein>
<keyword evidence="3" id="KW-1185">Reference proteome</keyword>
<proteinExistence type="predicted"/>
<dbReference type="InterPro" id="IPR018678">
    <property type="entry name" value="DUF2160_TM"/>
</dbReference>
<keyword evidence="1" id="KW-0812">Transmembrane</keyword>
<organism evidence="2 3">
    <name type="scientific">Shinella kummerowiae</name>
    <dbReference type="NCBI Taxonomy" id="417745"/>
    <lineage>
        <taxon>Bacteria</taxon>
        <taxon>Pseudomonadati</taxon>
        <taxon>Pseudomonadota</taxon>
        <taxon>Alphaproteobacteria</taxon>
        <taxon>Hyphomicrobiales</taxon>
        <taxon>Rhizobiaceae</taxon>
        <taxon>Shinella</taxon>
    </lineage>
</organism>
<evidence type="ECO:0000313" key="2">
    <source>
        <dbReference type="EMBL" id="MXN48746.1"/>
    </source>
</evidence>
<dbReference type="RefSeq" id="WP_202402869.1">
    <property type="nucleotide sequence ID" value="NZ_JAODWE010000016.1"/>
</dbReference>
<feature type="transmembrane region" description="Helical" evidence="1">
    <location>
        <begin position="53"/>
        <end position="78"/>
    </location>
</feature>
<reference evidence="2 3" key="1">
    <citation type="submission" date="2019-12" db="EMBL/GenBank/DDBJ databases">
        <title>Shinella kummerowiae sp. nov., a symbiotic bacterium isolated from root nodules of the herbal legume Kummerowia stipulacea.</title>
        <authorList>
            <person name="Gao J."/>
        </authorList>
    </citation>
    <scope>NUCLEOTIDE SEQUENCE [LARGE SCALE GENOMIC DNA]</scope>
    <source>
        <strain evidence="2 3">CCBAU 25048</strain>
    </source>
</reference>
<feature type="transmembrane region" description="Helical" evidence="1">
    <location>
        <begin position="12"/>
        <end position="33"/>
    </location>
</feature>
<name>A0A6N8SN97_9HYPH</name>